<dbReference type="SUPFAM" id="SSF55729">
    <property type="entry name" value="Acyl-CoA N-acyltransferases (Nat)"/>
    <property type="match status" value="1"/>
</dbReference>
<gene>
    <name evidence="1" type="ORF">UFOVP1166_28</name>
</gene>
<dbReference type="Gene3D" id="3.40.630.30">
    <property type="match status" value="1"/>
</dbReference>
<evidence type="ECO:0000313" key="1">
    <source>
        <dbReference type="EMBL" id="CAB4187998.1"/>
    </source>
</evidence>
<proteinExistence type="predicted"/>
<name>A0A6J5R363_9CAUD</name>
<sequence length="147" mass="16287">MGWRIGNGPEIGYWVADQLSSAFFADKSVAIGLLKDDKIVAGVIYENWNGVSWVVHMATVGRLTPGFMFAMCDYPFNTCNAHKVIAPVEIGNIKSANLVKKMGFVPEAVLKDCHPNGDLVLYTLKKSDCRFLEGRYGQKNSYRSPAH</sequence>
<reference evidence="1" key="1">
    <citation type="submission" date="2020-05" db="EMBL/GenBank/DDBJ databases">
        <authorList>
            <person name="Chiriac C."/>
            <person name="Salcher M."/>
            <person name="Ghai R."/>
            <person name="Kavagutti S V."/>
        </authorList>
    </citation>
    <scope>NUCLEOTIDE SEQUENCE</scope>
</reference>
<organism evidence="1">
    <name type="scientific">uncultured Caudovirales phage</name>
    <dbReference type="NCBI Taxonomy" id="2100421"/>
    <lineage>
        <taxon>Viruses</taxon>
        <taxon>Duplodnaviria</taxon>
        <taxon>Heunggongvirae</taxon>
        <taxon>Uroviricota</taxon>
        <taxon>Caudoviricetes</taxon>
        <taxon>Peduoviridae</taxon>
        <taxon>Maltschvirus</taxon>
        <taxon>Maltschvirus maltsch</taxon>
    </lineage>
</organism>
<protein>
    <submittedName>
        <fullName evidence="1">Uncharacterized protein</fullName>
    </submittedName>
</protein>
<dbReference type="InterPro" id="IPR016181">
    <property type="entry name" value="Acyl_CoA_acyltransferase"/>
</dbReference>
<accession>A0A6J5R363</accession>
<dbReference type="EMBL" id="LR797117">
    <property type="protein sequence ID" value="CAB4187998.1"/>
    <property type="molecule type" value="Genomic_DNA"/>
</dbReference>